<dbReference type="EMBL" id="JAOB01000069">
    <property type="protein sequence ID" value="EUA23398.1"/>
    <property type="molecule type" value="Genomic_DNA"/>
</dbReference>
<keyword evidence="1" id="KW-0121">Carboxypeptidase</keyword>
<dbReference type="PATRIC" id="fig|1299334.3.peg.7737"/>
<dbReference type="Gene3D" id="3.40.710.10">
    <property type="entry name" value="DD-peptidase/beta-lactamase superfamily"/>
    <property type="match status" value="1"/>
</dbReference>
<reference evidence="1" key="1">
    <citation type="submission" date="2014-01" db="EMBL/GenBank/DDBJ databases">
        <authorList>
            <person name="Brown-Elliot B."/>
            <person name="Wallace R."/>
            <person name="Lenaerts A."/>
            <person name="Ordway D."/>
            <person name="DeGroote M.A."/>
            <person name="Parker T."/>
            <person name="Sizemore C."/>
            <person name="Tallon L.J."/>
            <person name="Sadzewicz L.K."/>
            <person name="Sengamalay N."/>
            <person name="Fraser C.M."/>
            <person name="Hine E."/>
            <person name="Shefchek K.A."/>
            <person name="Das S.P."/>
            <person name="Tettelin H."/>
        </authorList>
    </citation>
    <scope>NUCLEOTIDE SEQUENCE [LARGE SCALE GENOMIC DNA]</scope>
    <source>
        <strain evidence="1">4042</strain>
    </source>
</reference>
<dbReference type="AlphaFoldDB" id="X7ZXE1"/>
<keyword evidence="1" id="KW-0645">Protease</keyword>
<protein>
    <submittedName>
        <fullName evidence="1">Putative D-alanyl-D-alanine carboxypeptidase domain protein</fullName>
    </submittedName>
</protein>
<comment type="caution">
    <text evidence="1">The sequence shown here is derived from an EMBL/GenBank/DDBJ whole genome shotgun (WGS) entry which is preliminary data.</text>
</comment>
<evidence type="ECO:0000313" key="1">
    <source>
        <dbReference type="EMBL" id="EUA23398.1"/>
    </source>
</evidence>
<gene>
    <name evidence="1" type="ORF">I553_5797</name>
</gene>
<dbReference type="GO" id="GO:0004180">
    <property type="term" value="F:carboxypeptidase activity"/>
    <property type="evidence" value="ECO:0007669"/>
    <property type="project" value="UniProtKB-KW"/>
</dbReference>
<dbReference type="InterPro" id="IPR012338">
    <property type="entry name" value="Beta-lactam/transpept-like"/>
</dbReference>
<sequence length="75" mass="7817">MQAKTGTVAVADPATGRALVNVQRLAGYLTTDNGHHLVFDLSMSGAVYPDVPTGLRQANDDVGMVAAALQQSFSK</sequence>
<organism evidence="1">
    <name type="scientific">Mycobacterium xenopi 4042</name>
    <dbReference type="NCBI Taxonomy" id="1299334"/>
    <lineage>
        <taxon>Bacteria</taxon>
        <taxon>Bacillati</taxon>
        <taxon>Actinomycetota</taxon>
        <taxon>Actinomycetes</taxon>
        <taxon>Mycobacteriales</taxon>
        <taxon>Mycobacteriaceae</taxon>
        <taxon>Mycobacterium</taxon>
    </lineage>
</organism>
<accession>X7ZXE1</accession>
<name>X7ZXE1_MYCXE</name>
<proteinExistence type="predicted"/>
<keyword evidence="1" id="KW-0378">Hydrolase</keyword>